<dbReference type="Proteomes" id="UP000054937">
    <property type="component" value="Unassembled WGS sequence"/>
</dbReference>
<gene>
    <name evidence="1" type="ORF">PPERSA_03001</name>
</gene>
<keyword evidence="2" id="KW-1185">Reference proteome</keyword>
<dbReference type="EMBL" id="LDAU01000182">
    <property type="protein sequence ID" value="KRX00741.1"/>
    <property type="molecule type" value="Genomic_DNA"/>
</dbReference>
<proteinExistence type="predicted"/>
<dbReference type="AlphaFoldDB" id="A0A0V0QEX2"/>
<sequence>MDSDISDEEINIIDIEDKDYQKRKIDIDEVIQNNQQFSNNNDSWKQFLNKCGYNKDKAKCQNYALDKYYQNWEGYIIRVKDESQKGYFQSYYHGIILDIQMDPQEKQNQIDLKLTLDINKTQQYYDIIEQLESGQLIQFSGIFKGIGDFDRPRHFHGKEIKILNKHKDIKPKLDKKSRYNQEKDIKQSN</sequence>
<comment type="caution">
    <text evidence="1">The sequence shown here is derived from an EMBL/GenBank/DDBJ whole genome shotgun (WGS) entry which is preliminary data.</text>
</comment>
<accession>A0A0V0QEX2</accession>
<evidence type="ECO:0000313" key="2">
    <source>
        <dbReference type="Proteomes" id="UP000054937"/>
    </source>
</evidence>
<evidence type="ECO:0000313" key="1">
    <source>
        <dbReference type="EMBL" id="KRX00741.1"/>
    </source>
</evidence>
<protein>
    <submittedName>
        <fullName evidence="1">Uncharacterized protein</fullName>
    </submittedName>
</protein>
<reference evidence="1 2" key="1">
    <citation type="journal article" date="2015" name="Sci. Rep.">
        <title>Genome of the facultative scuticociliatosis pathogen Pseudocohnilembus persalinus provides insight into its virulence through horizontal gene transfer.</title>
        <authorList>
            <person name="Xiong J."/>
            <person name="Wang G."/>
            <person name="Cheng J."/>
            <person name="Tian M."/>
            <person name="Pan X."/>
            <person name="Warren A."/>
            <person name="Jiang C."/>
            <person name="Yuan D."/>
            <person name="Miao W."/>
        </authorList>
    </citation>
    <scope>NUCLEOTIDE SEQUENCE [LARGE SCALE GENOMIC DNA]</scope>
    <source>
        <strain evidence="1">36N120E</strain>
    </source>
</reference>
<dbReference type="InParanoid" id="A0A0V0QEX2"/>
<organism evidence="1 2">
    <name type="scientific">Pseudocohnilembus persalinus</name>
    <name type="common">Ciliate</name>
    <dbReference type="NCBI Taxonomy" id="266149"/>
    <lineage>
        <taxon>Eukaryota</taxon>
        <taxon>Sar</taxon>
        <taxon>Alveolata</taxon>
        <taxon>Ciliophora</taxon>
        <taxon>Intramacronucleata</taxon>
        <taxon>Oligohymenophorea</taxon>
        <taxon>Scuticociliatia</taxon>
        <taxon>Philasterida</taxon>
        <taxon>Pseudocohnilembidae</taxon>
        <taxon>Pseudocohnilembus</taxon>
    </lineage>
</organism>
<name>A0A0V0QEX2_PSEPJ</name>